<evidence type="ECO:0000313" key="1">
    <source>
        <dbReference type="EMBL" id="DAF56739.1"/>
    </source>
</evidence>
<proteinExistence type="predicted"/>
<sequence length="58" mass="6877">MSDIYEIEEVNFEENGEKIQGLDLTIDVYDISITLPIDTRRINLKELKKLMKNFDEEN</sequence>
<accession>A0A8S5T123</accession>
<dbReference type="EMBL" id="BK032721">
    <property type="protein sequence ID" value="DAF56739.1"/>
    <property type="molecule type" value="Genomic_DNA"/>
</dbReference>
<organism evidence="1">
    <name type="scientific">Myoviridae sp. ctWb16</name>
    <dbReference type="NCBI Taxonomy" id="2827690"/>
    <lineage>
        <taxon>Viruses</taxon>
        <taxon>Duplodnaviria</taxon>
        <taxon>Heunggongvirae</taxon>
        <taxon>Uroviricota</taxon>
        <taxon>Caudoviricetes</taxon>
    </lineage>
</organism>
<protein>
    <submittedName>
        <fullName evidence="1">Uncharacterized protein</fullName>
    </submittedName>
</protein>
<name>A0A8S5T123_9CAUD</name>
<reference evidence="1" key="1">
    <citation type="journal article" date="2021" name="Proc. Natl. Acad. Sci. U.S.A.">
        <title>A Catalog of Tens of Thousands of Viruses from Human Metagenomes Reveals Hidden Associations with Chronic Diseases.</title>
        <authorList>
            <person name="Tisza M.J."/>
            <person name="Buck C.B."/>
        </authorList>
    </citation>
    <scope>NUCLEOTIDE SEQUENCE</scope>
    <source>
        <strain evidence="1">CtWb16</strain>
    </source>
</reference>